<evidence type="ECO:0000256" key="3">
    <source>
        <dbReference type="ARBA" id="ARBA00022475"/>
    </source>
</evidence>
<protein>
    <submittedName>
        <fullName evidence="13">Xylogen-like protein 11</fullName>
    </submittedName>
</protein>
<keyword evidence="3" id="KW-1003">Cell membrane</keyword>
<evidence type="ECO:0000259" key="11">
    <source>
        <dbReference type="SMART" id="SM00499"/>
    </source>
</evidence>
<feature type="domain" description="Bifunctional inhibitor/plant lipid transfer protein/seed storage helical" evidence="11">
    <location>
        <begin position="48"/>
        <end position="128"/>
    </location>
</feature>
<evidence type="ECO:0000256" key="4">
    <source>
        <dbReference type="ARBA" id="ARBA00022622"/>
    </source>
</evidence>
<dbReference type="SUPFAM" id="SSF47699">
    <property type="entry name" value="Bifunctional inhibitor/lipid-transfer protein/seed storage 2S albumin"/>
    <property type="match status" value="1"/>
</dbReference>
<evidence type="ECO:0000256" key="9">
    <source>
        <dbReference type="SAM" id="Phobius"/>
    </source>
</evidence>
<dbReference type="PANTHER" id="PTHR33044">
    <property type="entry name" value="BIFUNCTIONAL INHIBITOR/LIPID-TRANSFER PROTEIN/SEED STORAGE 2S ALBUMIN SUPERFAMILY PROTEIN-RELATED"/>
    <property type="match status" value="1"/>
</dbReference>
<dbReference type="AlphaFoldDB" id="A0A6P5ZME7"/>
<evidence type="ECO:0000256" key="10">
    <source>
        <dbReference type="SAM" id="SignalP"/>
    </source>
</evidence>
<dbReference type="InterPro" id="IPR016140">
    <property type="entry name" value="Bifunc_inhib/LTP/seed_store"/>
</dbReference>
<keyword evidence="9" id="KW-0472">Membrane</keyword>
<keyword evidence="4" id="KW-0336">GPI-anchor</keyword>
<keyword evidence="5 10" id="KW-0732">Signal</keyword>
<keyword evidence="7" id="KW-0325">Glycoprotein</keyword>
<keyword evidence="8" id="KW-0449">Lipoprotein</keyword>
<dbReference type="SMART" id="SM00499">
    <property type="entry name" value="AAI"/>
    <property type="match status" value="1"/>
</dbReference>
<evidence type="ECO:0000313" key="12">
    <source>
        <dbReference type="Proteomes" id="UP000515121"/>
    </source>
</evidence>
<dbReference type="KEGG" id="dzi:111302045"/>
<feature type="transmembrane region" description="Helical" evidence="9">
    <location>
        <begin position="167"/>
        <end position="187"/>
    </location>
</feature>
<feature type="signal peptide" evidence="10">
    <location>
        <begin position="1"/>
        <end position="24"/>
    </location>
</feature>
<evidence type="ECO:0000256" key="7">
    <source>
        <dbReference type="ARBA" id="ARBA00023180"/>
    </source>
</evidence>
<name>A0A6P5ZME7_DURZI</name>
<dbReference type="RefSeq" id="XP_022753717.1">
    <property type="nucleotide sequence ID" value="XM_022897982.1"/>
</dbReference>
<dbReference type="Gene3D" id="1.10.110.10">
    <property type="entry name" value="Plant lipid-transfer and hydrophobic proteins"/>
    <property type="match status" value="1"/>
</dbReference>
<evidence type="ECO:0000256" key="2">
    <source>
        <dbReference type="ARBA" id="ARBA00009748"/>
    </source>
</evidence>
<evidence type="ECO:0000256" key="8">
    <source>
        <dbReference type="ARBA" id="ARBA00023288"/>
    </source>
</evidence>
<dbReference type="GO" id="GO:0098552">
    <property type="term" value="C:side of membrane"/>
    <property type="evidence" value="ECO:0007669"/>
    <property type="project" value="UniProtKB-KW"/>
</dbReference>
<comment type="subcellular location">
    <subcellularLocation>
        <location evidence="1">Cell membrane</location>
        <topology evidence="1">Lipid-anchor</topology>
        <topology evidence="1">GPI-anchor</topology>
    </subcellularLocation>
</comment>
<sequence>MAAKQTIIIVASIFVLALCSGTTAQAPSSAPGPAVAFGPSAEAPTPDCLTNLLNLSDCLTFVEVGSNLTKPEKPCCPELAGLVESSPQCLCDLLDKNTTASYGLDIDMNRALNLPTVCHVSTPPVSLCSIINGAPVGGPTPSTTPGLGPVGLAPSPSSGNGNGASNIAVSGLASFIALAIAFLPTLLGI</sequence>
<comment type="similarity">
    <text evidence="2">Belongs to the plant LTP family.</text>
</comment>
<dbReference type="GO" id="GO:0005886">
    <property type="term" value="C:plasma membrane"/>
    <property type="evidence" value="ECO:0007669"/>
    <property type="project" value="UniProtKB-SubCell"/>
</dbReference>
<reference evidence="13" key="1">
    <citation type="submission" date="2025-08" db="UniProtKB">
        <authorList>
            <consortium name="RefSeq"/>
        </authorList>
    </citation>
    <scope>IDENTIFICATION</scope>
    <source>
        <tissue evidence="13">Fruit stalk</tissue>
    </source>
</reference>
<keyword evidence="12" id="KW-1185">Reference proteome</keyword>
<keyword evidence="9" id="KW-0812">Transmembrane</keyword>
<proteinExistence type="inferred from homology"/>
<organism evidence="12 13">
    <name type="scientific">Durio zibethinus</name>
    <name type="common">Durian</name>
    <dbReference type="NCBI Taxonomy" id="66656"/>
    <lineage>
        <taxon>Eukaryota</taxon>
        <taxon>Viridiplantae</taxon>
        <taxon>Streptophyta</taxon>
        <taxon>Embryophyta</taxon>
        <taxon>Tracheophyta</taxon>
        <taxon>Spermatophyta</taxon>
        <taxon>Magnoliopsida</taxon>
        <taxon>eudicotyledons</taxon>
        <taxon>Gunneridae</taxon>
        <taxon>Pentapetalae</taxon>
        <taxon>rosids</taxon>
        <taxon>malvids</taxon>
        <taxon>Malvales</taxon>
        <taxon>Malvaceae</taxon>
        <taxon>Helicteroideae</taxon>
        <taxon>Durio</taxon>
    </lineage>
</organism>
<feature type="chain" id="PRO_5028057090" evidence="10">
    <location>
        <begin position="25"/>
        <end position="189"/>
    </location>
</feature>
<dbReference type="InterPro" id="IPR043325">
    <property type="entry name" value="LTSS"/>
</dbReference>
<evidence type="ECO:0000256" key="6">
    <source>
        <dbReference type="ARBA" id="ARBA00023157"/>
    </source>
</evidence>
<accession>A0A6P5ZME7</accession>
<evidence type="ECO:0000313" key="13">
    <source>
        <dbReference type="RefSeq" id="XP_022753717.1"/>
    </source>
</evidence>
<keyword evidence="9" id="KW-1133">Transmembrane helix</keyword>
<dbReference type="Proteomes" id="UP000515121">
    <property type="component" value="Unplaced"/>
</dbReference>
<dbReference type="Pfam" id="PF14368">
    <property type="entry name" value="LTP_2"/>
    <property type="match status" value="1"/>
</dbReference>
<dbReference type="CDD" id="cd00010">
    <property type="entry name" value="AAI_LTSS"/>
    <property type="match status" value="1"/>
</dbReference>
<evidence type="ECO:0000256" key="1">
    <source>
        <dbReference type="ARBA" id="ARBA00004609"/>
    </source>
</evidence>
<evidence type="ECO:0000256" key="5">
    <source>
        <dbReference type="ARBA" id="ARBA00022729"/>
    </source>
</evidence>
<dbReference type="FunFam" id="1.10.110.10:FF:000001">
    <property type="entry name" value="Bifunctional inhibitor/lipid-transfer protein/seed storage 2S albumin superfamily protein"/>
    <property type="match status" value="1"/>
</dbReference>
<dbReference type="OrthoDB" id="785314at2759"/>
<dbReference type="InterPro" id="IPR036312">
    <property type="entry name" value="Bifun_inhib/LTP/seed_sf"/>
</dbReference>
<keyword evidence="6" id="KW-1015">Disulfide bond</keyword>
<dbReference type="GeneID" id="111302045"/>
<gene>
    <name evidence="13" type="primary">LOC111302045</name>
</gene>